<dbReference type="EMBL" id="NMUQ01000001">
    <property type="protein sequence ID" value="OXM16831.1"/>
    <property type="molecule type" value="Genomic_DNA"/>
</dbReference>
<sequence>MNFHTKAAFAAVLALLLCSVATTTASASSDTLSRSMVQATAPNSESMQLLKKQAAAWQEELSAQPEFASWRGASLALESLGPGGHSWMATVKEAGSGRPVGYMIVHAQENGGYVLGEYGAGDSPLFHSAKLKAGIRKAKLSSMKSISKLYLSPAAAVWQLTDANGKHSYADAWSGEILPINDVQWKQAASIWTAATEKVDYALHNDSASNNSNKNHFAATTSISTSSPLPQLKQAVSLQGDDPLERLSWMLQPGLSKPTEQKLLTLLRSGKLLDYSAELYGDSVRLIGQAAGYHSWSDGRNYGAFVMAGSQGVRYWPLSDAAANGVFYPVRPSSPSI</sequence>
<dbReference type="Proteomes" id="UP000215145">
    <property type="component" value="Unassembled WGS sequence"/>
</dbReference>
<evidence type="ECO:0000256" key="1">
    <source>
        <dbReference type="SAM" id="SignalP"/>
    </source>
</evidence>
<dbReference type="OrthoDB" id="2475185at2"/>
<accession>A0A229P444</accession>
<evidence type="ECO:0000313" key="3">
    <source>
        <dbReference type="Proteomes" id="UP000215145"/>
    </source>
</evidence>
<keyword evidence="3" id="KW-1185">Reference proteome</keyword>
<feature type="chain" id="PRO_5012872796" evidence="1">
    <location>
        <begin position="28"/>
        <end position="337"/>
    </location>
</feature>
<organism evidence="2 3">
    <name type="scientific">Paenibacillus herberti</name>
    <dbReference type="NCBI Taxonomy" id="1619309"/>
    <lineage>
        <taxon>Bacteria</taxon>
        <taxon>Bacillati</taxon>
        <taxon>Bacillota</taxon>
        <taxon>Bacilli</taxon>
        <taxon>Bacillales</taxon>
        <taxon>Paenibacillaceae</taxon>
        <taxon>Paenibacillus</taxon>
    </lineage>
</organism>
<keyword evidence="1" id="KW-0732">Signal</keyword>
<gene>
    <name evidence="2" type="ORF">CGZ75_09315</name>
</gene>
<evidence type="ECO:0000313" key="2">
    <source>
        <dbReference type="EMBL" id="OXM16831.1"/>
    </source>
</evidence>
<comment type="caution">
    <text evidence="2">The sequence shown here is derived from an EMBL/GenBank/DDBJ whole genome shotgun (WGS) entry which is preliminary data.</text>
</comment>
<dbReference type="RefSeq" id="WP_089523912.1">
    <property type="nucleotide sequence ID" value="NZ_NMUQ01000001.1"/>
</dbReference>
<reference evidence="2 3" key="1">
    <citation type="submission" date="2017-07" db="EMBL/GenBank/DDBJ databases">
        <title>Paenibacillus herberti R33 genome sequencing and assembly.</title>
        <authorList>
            <person name="Su W."/>
        </authorList>
    </citation>
    <scope>NUCLEOTIDE SEQUENCE [LARGE SCALE GENOMIC DNA]</scope>
    <source>
        <strain evidence="2 3">R33</strain>
    </source>
</reference>
<dbReference type="AlphaFoldDB" id="A0A229P444"/>
<feature type="signal peptide" evidence="1">
    <location>
        <begin position="1"/>
        <end position="27"/>
    </location>
</feature>
<name>A0A229P444_9BACL</name>
<protein>
    <submittedName>
        <fullName evidence="2">Uncharacterized protein</fullName>
    </submittedName>
</protein>
<proteinExistence type="predicted"/>